<evidence type="ECO:0000256" key="6">
    <source>
        <dbReference type="RuleBase" id="RU369092"/>
    </source>
</evidence>
<dbReference type="GO" id="GO:0008757">
    <property type="term" value="F:S-adenosylmethionine-dependent methyltransferase activity"/>
    <property type="evidence" value="ECO:0007669"/>
    <property type="project" value="UniProtKB-ARBA"/>
</dbReference>
<feature type="compositionally biased region" description="Gly residues" evidence="7">
    <location>
        <begin position="407"/>
        <end position="419"/>
    </location>
</feature>
<gene>
    <name evidence="9" type="primary">METTL14</name>
</gene>
<dbReference type="SUPFAM" id="SSF82671">
    <property type="entry name" value="SEA domain"/>
    <property type="match status" value="2"/>
</dbReference>
<feature type="region of interest" description="Disordered" evidence="7">
    <location>
        <begin position="42"/>
        <end position="96"/>
    </location>
</feature>
<feature type="compositionally biased region" description="Polar residues" evidence="7">
    <location>
        <begin position="568"/>
        <end position="631"/>
    </location>
</feature>
<dbReference type="InterPro" id="IPR036364">
    <property type="entry name" value="SEA_dom_sf"/>
</dbReference>
<keyword evidence="9" id="KW-0489">Methyltransferase</keyword>
<feature type="region of interest" description="Disordered" evidence="7">
    <location>
        <begin position="393"/>
        <end position="450"/>
    </location>
</feature>
<keyword evidence="2 6" id="KW-0539">Nucleus</keyword>
<evidence type="ECO:0000256" key="1">
    <source>
        <dbReference type="ARBA" id="ARBA00004123"/>
    </source>
</evidence>
<comment type="subunit">
    <text evidence="6">Heterodimer; heterodimerizes with mettl3 to form an antiparallel heterodimer that constitutes an active methyltransferase.</text>
</comment>
<keyword evidence="9" id="KW-0808">Transferase</keyword>
<feature type="compositionally biased region" description="Basic and acidic residues" evidence="7">
    <location>
        <begin position="42"/>
        <end position="51"/>
    </location>
</feature>
<evidence type="ECO:0000256" key="3">
    <source>
        <dbReference type="ARBA" id="ARBA00032942"/>
    </source>
</evidence>
<dbReference type="GO" id="GO:0140640">
    <property type="term" value="F:catalytic activity, acting on a nucleic acid"/>
    <property type="evidence" value="ECO:0007669"/>
    <property type="project" value="UniProtKB-ARBA"/>
</dbReference>
<dbReference type="PROSITE" id="PS51143">
    <property type="entry name" value="MT_A70"/>
    <property type="match status" value="1"/>
</dbReference>
<feature type="region of interest" description="Disordered" evidence="7">
    <location>
        <begin position="568"/>
        <end position="653"/>
    </location>
</feature>
<dbReference type="InterPro" id="IPR000082">
    <property type="entry name" value="SEA_dom"/>
</dbReference>
<evidence type="ECO:0000313" key="9">
    <source>
        <dbReference type="EMBL" id="SBP17414.1"/>
    </source>
</evidence>
<proteinExistence type="inferred from homology"/>
<feature type="compositionally biased region" description="Low complexity" evidence="7">
    <location>
        <begin position="632"/>
        <end position="647"/>
    </location>
</feature>
<keyword evidence="6" id="KW-0221">Differentiation</keyword>
<name>A0A1A7XHV2_9TELE</name>
<evidence type="ECO:0000259" key="8">
    <source>
        <dbReference type="PROSITE" id="PS50024"/>
    </source>
</evidence>
<dbReference type="InterPro" id="IPR045123">
    <property type="entry name" value="METTL14-like"/>
</dbReference>
<dbReference type="Gene3D" id="3.30.70.960">
    <property type="entry name" value="SEA domain"/>
    <property type="match status" value="2"/>
</dbReference>
<dbReference type="Pfam" id="PF05063">
    <property type="entry name" value="MT-A70"/>
    <property type="match status" value="1"/>
</dbReference>
<evidence type="ECO:0000256" key="7">
    <source>
        <dbReference type="SAM" id="MobiDB-lite"/>
    </source>
</evidence>
<dbReference type="InterPro" id="IPR007757">
    <property type="entry name" value="MT-A70-like"/>
</dbReference>
<organism evidence="9">
    <name type="scientific">Iconisemion striatum</name>
    <dbReference type="NCBI Taxonomy" id="60296"/>
    <lineage>
        <taxon>Eukaryota</taxon>
        <taxon>Metazoa</taxon>
        <taxon>Chordata</taxon>
        <taxon>Craniata</taxon>
        <taxon>Vertebrata</taxon>
        <taxon>Euteleostomi</taxon>
        <taxon>Actinopterygii</taxon>
        <taxon>Neopterygii</taxon>
        <taxon>Teleostei</taxon>
        <taxon>Neoteleostei</taxon>
        <taxon>Acanthomorphata</taxon>
        <taxon>Ovalentaria</taxon>
        <taxon>Atherinomorphae</taxon>
        <taxon>Cyprinodontiformes</taxon>
        <taxon>Nothobranchiidae</taxon>
        <taxon>Iconisemion</taxon>
    </lineage>
</organism>
<feature type="domain" description="SEA" evidence="8">
    <location>
        <begin position="447"/>
        <end position="558"/>
    </location>
</feature>
<dbReference type="PROSITE" id="PS51592">
    <property type="entry name" value="SAM_MTA70L_2"/>
    <property type="match status" value="1"/>
</dbReference>
<dbReference type="GO" id="GO:0003729">
    <property type="term" value="F:mRNA binding"/>
    <property type="evidence" value="ECO:0007669"/>
    <property type="project" value="UniProtKB-UniRule"/>
</dbReference>
<dbReference type="PANTHER" id="PTHR13107:SF0">
    <property type="entry name" value="N6-ADENOSINE-METHYLTRANSFERASE NON-CATALYTIC SUBUNIT"/>
    <property type="match status" value="1"/>
</dbReference>
<dbReference type="GO" id="GO:0016556">
    <property type="term" value="P:mRNA modification"/>
    <property type="evidence" value="ECO:0007669"/>
    <property type="project" value="UniProtKB-UniRule"/>
</dbReference>
<feature type="compositionally biased region" description="Low complexity" evidence="7">
    <location>
        <begin position="434"/>
        <end position="443"/>
    </location>
</feature>
<dbReference type="SUPFAM" id="SSF53335">
    <property type="entry name" value="S-adenosyl-L-methionine-dependent methyltransferases"/>
    <property type="match status" value="1"/>
</dbReference>
<dbReference type="Pfam" id="PF01390">
    <property type="entry name" value="SEA"/>
    <property type="match status" value="2"/>
</dbReference>
<feature type="compositionally biased region" description="Acidic residues" evidence="7">
    <location>
        <begin position="69"/>
        <end position="94"/>
    </location>
</feature>
<feature type="non-terminal residue" evidence="9">
    <location>
        <position position="730"/>
    </location>
</feature>
<dbReference type="AlphaFoldDB" id="A0A1A7XHV2"/>
<accession>A0A1A7XHV2</accession>
<dbReference type="GO" id="GO:0005634">
    <property type="term" value="C:nucleus"/>
    <property type="evidence" value="ECO:0007669"/>
    <property type="project" value="UniProtKB-SubCell"/>
</dbReference>
<dbReference type="InterPro" id="IPR029063">
    <property type="entry name" value="SAM-dependent_MTases_sf"/>
</dbReference>
<dbReference type="GO" id="GO:0032259">
    <property type="term" value="P:methylation"/>
    <property type="evidence" value="ECO:0007669"/>
    <property type="project" value="UniProtKB-KW"/>
</dbReference>
<dbReference type="GO" id="GO:0036396">
    <property type="term" value="C:RNA N6-methyladenosine methyltransferase complex"/>
    <property type="evidence" value="ECO:0007669"/>
    <property type="project" value="UniProtKB-UniRule"/>
</dbReference>
<dbReference type="SMART" id="SM00200">
    <property type="entry name" value="SEA"/>
    <property type="match status" value="1"/>
</dbReference>
<sequence length="730" mass="80531">MNSRLQEIREKQKLRRQILAQQLGAESADSIGAVLHSKDELKEIEETREASRASYDSSAPPLKKKPQTEGEDTEEDVEEQKDEVEVQQEDETNPYEEVYKDSSTFLKGTQSLNPHNDYCQHFVDTGHRPQNFIRDVGLADRFEEYPKLRELIRLKDELISSTNVPPMYLQADLDHFELRDLKSQFDVILIEPPLEEYYRESGISHTERFWTWDDIMRLEIEEISALRSFVFLWCGSGEGLDLGRMCLRKWGFRRCEDICWIKTNKNNPGKTKALDPKAVFQRTKEHCLMGIKGTVRRSTDGDFIHANVDIDLIITEEPEMGNVEKPVEIFHIIEHFCLGRRRLHLFGRDSTIRPGWVTVGPTLTNTNFNPETYASHFPLPDDHLSGCTEEIERLRPKSPVKLKSDRGGGAPRGGRGGPNAGRAQTPAPAPTPTTTPTTTTTTTRAKPEPQVNLKFKVEEPFKPELSNKASPEFKALEATISNQLDGVYSKQYGNTFIRTVINGFSAGSINIDASLIFNNVTTLPNASSVADTLVNATMNGNLNLTVNTTSISAQVVIPTDAPATTVVSTPANSTPLTAPPNVSTAAPSTSVTLTTLPGASSSPVSITSQLPLSSTQPTVTSTSATPSIQSVTTTTTTTTATTTTTTAPPDSTVGLKLTLNQPFNSELSNTASTAFQELAQLIRKALDDIYSLSYGKRYIGSRVKSFRQGSVVADSELIFANATSVPNTEE</sequence>
<evidence type="ECO:0000256" key="5">
    <source>
        <dbReference type="PROSITE-ProRule" id="PRU00489"/>
    </source>
</evidence>
<keyword evidence="6" id="KW-0694">RNA-binding</keyword>
<dbReference type="PROSITE" id="PS50024">
    <property type="entry name" value="SEA"/>
    <property type="match status" value="2"/>
</dbReference>
<reference evidence="9" key="2">
    <citation type="submission" date="2016-06" db="EMBL/GenBank/DDBJ databases">
        <title>The genome of a short-lived fish provides insights into sex chromosome evolution and the genetic control of aging.</title>
        <authorList>
            <person name="Reichwald K."/>
            <person name="Felder M."/>
            <person name="Petzold A."/>
            <person name="Koch P."/>
            <person name="Groth M."/>
            <person name="Platzer M."/>
        </authorList>
    </citation>
    <scope>NUCLEOTIDE SEQUENCE</scope>
    <source>
        <tissue evidence="9">Brain</tissue>
    </source>
</reference>
<dbReference type="EMBL" id="HADW01016014">
    <property type="protein sequence ID" value="SBP17414.1"/>
    <property type="molecule type" value="Transcribed_RNA"/>
</dbReference>
<protein>
    <recommendedName>
        <fullName evidence="4 6">N(6)-adenosine-methyltransferase non-catalytic subunit METTL14</fullName>
    </recommendedName>
    <alternativeName>
        <fullName evidence="3 6">Methyltransferase-like protein 14</fullName>
    </alternativeName>
</protein>
<feature type="domain" description="SEA" evidence="8">
    <location>
        <begin position="647"/>
        <end position="730"/>
    </location>
</feature>
<dbReference type="PANTHER" id="PTHR13107">
    <property type="entry name" value="N6-ADENOSINE-METHYLTRANSFERASE NON-CATALYTIC SUBUNIT"/>
    <property type="match status" value="1"/>
</dbReference>
<comment type="subcellular location">
    <subcellularLocation>
        <location evidence="1 6">Nucleus</location>
    </subcellularLocation>
</comment>
<comment type="function">
    <text evidence="6">The METTL3-METTL14 heterodimer forms a N6-methyltransferase complex that methylates adenosine residues at the N(6) position of some mRNAs and regulates the circadian clock, differentiation of embryonic stem cells and cortical neurogenesis. In the heterodimer formed with mettl3, mettl14 constitutes the RNA-binding scaffold that recognizes the substrate rather than the catalytic core. N6-methyladenosine (m6A), which takes place at the 5'-[AG]GAC-3' consensus sites of some mRNAs, plays a role in mRNA stability and processing.</text>
</comment>
<comment type="similarity">
    <text evidence="5 6">Belongs to the MT-A70-like family.</text>
</comment>
<dbReference type="GO" id="GO:0030154">
    <property type="term" value="P:cell differentiation"/>
    <property type="evidence" value="ECO:0007669"/>
    <property type="project" value="UniProtKB-KW"/>
</dbReference>
<evidence type="ECO:0000256" key="4">
    <source>
        <dbReference type="ARBA" id="ARBA00049757"/>
    </source>
</evidence>
<reference evidence="9" key="1">
    <citation type="submission" date="2016-05" db="EMBL/GenBank/DDBJ databases">
        <authorList>
            <person name="Lavstsen T."/>
            <person name="Jespersen J.S."/>
        </authorList>
    </citation>
    <scope>NUCLEOTIDE SEQUENCE</scope>
    <source>
        <tissue evidence="9">Brain</tissue>
    </source>
</reference>
<evidence type="ECO:0000256" key="2">
    <source>
        <dbReference type="ARBA" id="ARBA00023242"/>
    </source>
</evidence>